<keyword evidence="3" id="KW-0813">Transport</keyword>
<feature type="transmembrane region" description="Helical" evidence="9">
    <location>
        <begin position="86"/>
        <end position="112"/>
    </location>
</feature>
<comment type="subcellular location">
    <subcellularLocation>
        <location evidence="1">Cell membrane</location>
        <topology evidence="1">Multi-pass membrane protein</topology>
    </subcellularLocation>
</comment>
<keyword evidence="5 9" id="KW-0812">Transmembrane</keyword>
<evidence type="ECO:0000256" key="2">
    <source>
        <dbReference type="ARBA" id="ARBA00009137"/>
    </source>
</evidence>
<dbReference type="PANTHER" id="PTHR32024:SF2">
    <property type="entry name" value="TRK SYSTEM POTASSIUM UPTAKE PROTEIN TRKG-RELATED"/>
    <property type="match status" value="1"/>
</dbReference>
<feature type="transmembrane region" description="Helical" evidence="9">
    <location>
        <begin position="21"/>
        <end position="41"/>
    </location>
</feature>
<evidence type="ECO:0000256" key="4">
    <source>
        <dbReference type="ARBA" id="ARBA00022475"/>
    </source>
</evidence>
<dbReference type="AlphaFoldDB" id="A0A6J4TAW6"/>
<reference evidence="10" key="1">
    <citation type="submission" date="2020-02" db="EMBL/GenBank/DDBJ databases">
        <authorList>
            <person name="Meier V. D."/>
        </authorList>
    </citation>
    <scope>NUCLEOTIDE SEQUENCE</scope>
    <source>
        <strain evidence="10">AVDCRST_MAG45</strain>
    </source>
</reference>
<evidence type="ECO:0000256" key="8">
    <source>
        <dbReference type="ARBA" id="ARBA00023136"/>
    </source>
</evidence>
<feature type="transmembrane region" description="Helical" evidence="9">
    <location>
        <begin position="221"/>
        <end position="241"/>
    </location>
</feature>
<accession>A0A6J4TAW6</accession>
<protein>
    <submittedName>
        <fullName evidence="10">Trk potassium uptake system protein TrkH</fullName>
    </submittedName>
</protein>
<name>A0A6J4TAW6_9ACTN</name>
<dbReference type="PANTHER" id="PTHR32024">
    <property type="entry name" value="TRK SYSTEM POTASSIUM UPTAKE PROTEIN TRKG-RELATED"/>
    <property type="match status" value="1"/>
</dbReference>
<dbReference type="GO" id="GO:0030001">
    <property type="term" value="P:metal ion transport"/>
    <property type="evidence" value="ECO:0007669"/>
    <property type="project" value="UniProtKB-ARBA"/>
</dbReference>
<keyword evidence="4" id="KW-1003">Cell membrane</keyword>
<keyword evidence="8 9" id="KW-0472">Membrane</keyword>
<evidence type="ECO:0000256" key="3">
    <source>
        <dbReference type="ARBA" id="ARBA00022448"/>
    </source>
</evidence>
<feature type="transmembrane region" description="Helical" evidence="9">
    <location>
        <begin position="405"/>
        <end position="430"/>
    </location>
</feature>
<dbReference type="GO" id="GO:0008324">
    <property type="term" value="F:monoatomic cation transmembrane transporter activity"/>
    <property type="evidence" value="ECO:0007669"/>
    <property type="project" value="InterPro"/>
</dbReference>
<gene>
    <name evidence="10" type="ORF">AVDCRST_MAG45-2344</name>
</gene>
<keyword evidence="7" id="KW-0406">Ion transport</keyword>
<evidence type="ECO:0000256" key="5">
    <source>
        <dbReference type="ARBA" id="ARBA00022692"/>
    </source>
</evidence>
<evidence type="ECO:0000313" key="10">
    <source>
        <dbReference type="EMBL" id="CAA9518437.1"/>
    </source>
</evidence>
<evidence type="ECO:0000256" key="9">
    <source>
        <dbReference type="SAM" id="Phobius"/>
    </source>
</evidence>
<dbReference type="GO" id="GO:0005886">
    <property type="term" value="C:plasma membrane"/>
    <property type="evidence" value="ECO:0007669"/>
    <property type="project" value="UniProtKB-SubCell"/>
</dbReference>
<feature type="transmembrane region" description="Helical" evidence="9">
    <location>
        <begin position="189"/>
        <end position="209"/>
    </location>
</feature>
<feature type="transmembrane region" description="Helical" evidence="9">
    <location>
        <begin position="344"/>
        <end position="364"/>
    </location>
</feature>
<proteinExistence type="inferred from homology"/>
<organism evidence="10">
    <name type="scientific">uncultured Solirubrobacterales bacterium</name>
    <dbReference type="NCBI Taxonomy" id="768556"/>
    <lineage>
        <taxon>Bacteria</taxon>
        <taxon>Bacillati</taxon>
        <taxon>Actinomycetota</taxon>
        <taxon>Thermoleophilia</taxon>
        <taxon>Solirubrobacterales</taxon>
        <taxon>environmental samples</taxon>
    </lineage>
</organism>
<dbReference type="EMBL" id="CADCVU010000204">
    <property type="protein sequence ID" value="CAA9518437.1"/>
    <property type="molecule type" value="Genomic_DNA"/>
</dbReference>
<feature type="transmembrane region" description="Helical" evidence="9">
    <location>
        <begin position="133"/>
        <end position="157"/>
    </location>
</feature>
<evidence type="ECO:0000256" key="1">
    <source>
        <dbReference type="ARBA" id="ARBA00004651"/>
    </source>
</evidence>
<evidence type="ECO:0000256" key="6">
    <source>
        <dbReference type="ARBA" id="ARBA00022989"/>
    </source>
</evidence>
<dbReference type="InterPro" id="IPR003445">
    <property type="entry name" value="Cat_transpt"/>
</dbReference>
<evidence type="ECO:0000256" key="7">
    <source>
        <dbReference type="ARBA" id="ARBA00023065"/>
    </source>
</evidence>
<sequence length="435" mass="46038">MLGIRFGGRLGTMPLRARDGFFAVAATWVAAAIVGAAPFLLDGTFNRPIDALFESMSGFTTTGATLLDDVEGTPYAVLLWRSLTQWFGGVGIVVLVVAVAPAVGLASQRVFYAESSGVTPDRLTPRIADTAKIIWGIYLTLTALAFAAYLIAGMGAFDAVNHAFTTLATGGFSTKTASLAAFNSLTVELVAIIFMILAGVNFAFYWKALRGPTIWPQAAEVRVYLLVLVAGIVAVTASLALNAQEGELRDNLRGAAFTVTSVMTGTGYTTADFDRWNDFARWLLLLLMFVGGCAGSTAGGLKVIRVFLLGKIASQEIQHQLQPKAVQVLRTRGRVFGEDVRRGVLGFFYIYMGVAIVGTVMMLATGLDLVTALSSVAATLNVIGPGLGEVGASENYDAVSPAGRLVLSGLMIAGRLEVFTILVLLTPAFWRPSVA</sequence>
<feature type="transmembrane region" description="Helical" evidence="9">
    <location>
        <begin position="282"/>
        <end position="304"/>
    </location>
</feature>
<keyword evidence="6 9" id="KW-1133">Transmembrane helix</keyword>
<comment type="similarity">
    <text evidence="2">Belongs to the TrkH potassium transport family.</text>
</comment>
<dbReference type="Pfam" id="PF02386">
    <property type="entry name" value="TrkH"/>
    <property type="match status" value="1"/>
</dbReference>